<comment type="caution">
    <text evidence="2">The sequence shown here is derived from an EMBL/GenBank/DDBJ whole genome shotgun (WGS) entry which is preliminary data.</text>
</comment>
<name>A0A840CJJ9_9BACT</name>
<accession>A0A840CJJ9</accession>
<dbReference type="Proteomes" id="UP000555103">
    <property type="component" value="Unassembled WGS sequence"/>
</dbReference>
<sequence length="108" mass="12778">MSYSLDFRQQVFKIKNQENLIFEETGERFGVPIRTLFRWQQRIEPKSKRNKPSTKINMDALAKDVEDNPDDYQYERAKKFGVGQSTIFYALKRLEISNKKNAVPSQSR</sequence>
<evidence type="ECO:0000259" key="1">
    <source>
        <dbReference type="Pfam" id="PF01710"/>
    </source>
</evidence>
<dbReference type="EMBL" id="JACIEP010000002">
    <property type="protein sequence ID" value="MBB4034849.1"/>
    <property type="molecule type" value="Genomic_DNA"/>
</dbReference>
<evidence type="ECO:0000313" key="3">
    <source>
        <dbReference type="Proteomes" id="UP000555103"/>
    </source>
</evidence>
<organism evidence="2 3">
    <name type="scientific">Dysgonomonas hofstadii</name>
    <dbReference type="NCBI Taxonomy" id="637886"/>
    <lineage>
        <taxon>Bacteria</taxon>
        <taxon>Pseudomonadati</taxon>
        <taxon>Bacteroidota</taxon>
        <taxon>Bacteroidia</taxon>
        <taxon>Bacteroidales</taxon>
        <taxon>Dysgonomonadaceae</taxon>
        <taxon>Dysgonomonas</taxon>
    </lineage>
</organism>
<proteinExistence type="predicted"/>
<gene>
    <name evidence="2" type="ORF">GGR21_000736</name>
</gene>
<dbReference type="Pfam" id="PF01710">
    <property type="entry name" value="HTH_Tnp_IS630"/>
    <property type="match status" value="1"/>
</dbReference>
<protein>
    <submittedName>
        <fullName evidence="2">Transposase</fullName>
    </submittedName>
</protein>
<dbReference type="RefSeq" id="WP_183305789.1">
    <property type="nucleotide sequence ID" value="NZ_JACIEP010000002.1"/>
</dbReference>
<evidence type="ECO:0000313" key="2">
    <source>
        <dbReference type="EMBL" id="MBB4034849.1"/>
    </source>
</evidence>
<keyword evidence="3" id="KW-1185">Reference proteome</keyword>
<feature type="domain" description="Transposase Synechocystis PCC 6803" evidence="1">
    <location>
        <begin position="1"/>
        <end position="103"/>
    </location>
</feature>
<dbReference type="InterPro" id="IPR002622">
    <property type="entry name" value="Transposase_14"/>
</dbReference>
<reference evidence="2 3" key="1">
    <citation type="submission" date="2020-08" db="EMBL/GenBank/DDBJ databases">
        <title>Genomic Encyclopedia of Type Strains, Phase IV (KMG-IV): sequencing the most valuable type-strain genomes for metagenomic binning, comparative biology and taxonomic classification.</title>
        <authorList>
            <person name="Goeker M."/>
        </authorList>
    </citation>
    <scope>NUCLEOTIDE SEQUENCE [LARGE SCALE GENOMIC DNA]</scope>
    <source>
        <strain evidence="2 3">DSM 104969</strain>
    </source>
</reference>
<dbReference type="AlphaFoldDB" id="A0A840CJJ9"/>